<comment type="function">
    <text evidence="7">Part of the tripartite ATP-independent periplasmic (TRAP) transport system.</text>
</comment>
<dbReference type="InterPro" id="IPR055348">
    <property type="entry name" value="DctQ"/>
</dbReference>
<evidence type="ECO:0000313" key="10">
    <source>
        <dbReference type="Proteomes" id="UP000233597"/>
    </source>
</evidence>
<reference evidence="9 10" key="1">
    <citation type="submission" date="2017-09" db="EMBL/GenBank/DDBJ databases">
        <title>Biodiversity and function of Thalassospira species in the particle-attached aromatic-hydrocarbon-degrading consortia from the surface seawater of the South China Sea.</title>
        <authorList>
            <person name="Dong C."/>
            <person name="Liu R."/>
            <person name="Shao Z."/>
        </authorList>
    </citation>
    <scope>NUCLEOTIDE SEQUENCE [LARGE SCALE GENOMIC DNA]</scope>
    <source>
        <strain evidence="9 10">CSC1P2</strain>
    </source>
</reference>
<gene>
    <name evidence="9" type="ORF">COO20_22890</name>
</gene>
<evidence type="ECO:0000256" key="5">
    <source>
        <dbReference type="ARBA" id="ARBA00022989"/>
    </source>
</evidence>
<evidence type="ECO:0000256" key="4">
    <source>
        <dbReference type="ARBA" id="ARBA00022692"/>
    </source>
</evidence>
<comment type="caution">
    <text evidence="9">The sequence shown here is derived from an EMBL/GenBank/DDBJ whole genome shotgun (WGS) entry which is preliminary data.</text>
</comment>
<dbReference type="Pfam" id="PF04290">
    <property type="entry name" value="DctQ"/>
    <property type="match status" value="1"/>
</dbReference>
<accession>A0A2N3KEL4</accession>
<dbReference type="EMBL" id="NWTK01000020">
    <property type="protein sequence ID" value="PKR49012.1"/>
    <property type="molecule type" value="Genomic_DNA"/>
</dbReference>
<evidence type="ECO:0000256" key="3">
    <source>
        <dbReference type="ARBA" id="ARBA00022475"/>
    </source>
</evidence>
<dbReference type="GO" id="GO:0022857">
    <property type="term" value="F:transmembrane transporter activity"/>
    <property type="evidence" value="ECO:0007669"/>
    <property type="project" value="UniProtKB-UniRule"/>
</dbReference>
<keyword evidence="5 7" id="KW-1133">Transmembrane helix</keyword>
<comment type="subcellular location">
    <subcellularLocation>
        <location evidence="7">Cell inner membrane</location>
        <topology evidence="7">Multi-pass membrane protein</topology>
    </subcellularLocation>
    <subcellularLocation>
        <location evidence="1">Cell membrane</location>
        <topology evidence="1">Multi-pass membrane protein</topology>
    </subcellularLocation>
</comment>
<evidence type="ECO:0000256" key="6">
    <source>
        <dbReference type="ARBA" id="ARBA00023136"/>
    </source>
</evidence>
<feature type="transmembrane region" description="Helical" evidence="7">
    <location>
        <begin position="122"/>
        <end position="143"/>
    </location>
</feature>
<name>A0A2N3KEL4_9PROT</name>
<dbReference type="RefSeq" id="WP_101270802.1">
    <property type="nucleotide sequence ID" value="NZ_NWTK01000020.1"/>
</dbReference>
<evidence type="ECO:0000256" key="7">
    <source>
        <dbReference type="RuleBase" id="RU369079"/>
    </source>
</evidence>
<keyword evidence="7" id="KW-0997">Cell inner membrane</keyword>
<feature type="transmembrane region" description="Helical" evidence="7">
    <location>
        <begin position="90"/>
        <end position="110"/>
    </location>
</feature>
<evidence type="ECO:0000256" key="1">
    <source>
        <dbReference type="ARBA" id="ARBA00004651"/>
    </source>
</evidence>
<dbReference type="AlphaFoldDB" id="A0A2N3KEL4"/>
<keyword evidence="3" id="KW-1003">Cell membrane</keyword>
<comment type="subunit">
    <text evidence="7">The complex comprises the extracytoplasmic solute receptor protein and the two transmembrane proteins.</text>
</comment>
<dbReference type="GO" id="GO:0005886">
    <property type="term" value="C:plasma membrane"/>
    <property type="evidence" value="ECO:0007669"/>
    <property type="project" value="UniProtKB-SubCell"/>
</dbReference>
<evidence type="ECO:0000259" key="8">
    <source>
        <dbReference type="Pfam" id="PF04290"/>
    </source>
</evidence>
<dbReference type="Proteomes" id="UP000233597">
    <property type="component" value="Unassembled WGS sequence"/>
</dbReference>
<protein>
    <recommendedName>
        <fullName evidence="7">TRAP transporter small permease protein</fullName>
    </recommendedName>
</protein>
<feature type="transmembrane region" description="Helical" evidence="7">
    <location>
        <begin position="12"/>
        <end position="31"/>
    </location>
</feature>
<evidence type="ECO:0000313" key="9">
    <source>
        <dbReference type="EMBL" id="PKR49012.1"/>
    </source>
</evidence>
<sequence>MSAIQQTQRMAGYLAGFGLAAMVALACVTIIDILGRELFNVPIDGFSDVGDLIIIAAAAACFPASIANNQHVAVRFAGMLHWRIRESLDALGHLAMLVILALMAWQLGLYTQDLYANGQTTWLLYIPVWPVWLLATFFIVLCVPIKALMFAIKLAGACGKHDPERNALPTADENFPQGNPLS</sequence>
<keyword evidence="6 7" id="KW-0472">Membrane</keyword>
<evidence type="ECO:0000256" key="2">
    <source>
        <dbReference type="ARBA" id="ARBA00022448"/>
    </source>
</evidence>
<feature type="domain" description="Tripartite ATP-independent periplasmic transporters DctQ component" evidence="8">
    <location>
        <begin position="25"/>
        <end position="143"/>
    </location>
</feature>
<organism evidence="9 10">
    <name type="scientific">Thalassospira marina</name>
    <dbReference type="NCBI Taxonomy" id="2048283"/>
    <lineage>
        <taxon>Bacteria</taxon>
        <taxon>Pseudomonadati</taxon>
        <taxon>Pseudomonadota</taxon>
        <taxon>Alphaproteobacteria</taxon>
        <taxon>Rhodospirillales</taxon>
        <taxon>Thalassospiraceae</taxon>
        <taxon>Thalassospira</taxon>
    </lineage>
</organism>
<dbReference type="OrthoDB" id="8456618at2"/>
<proteinExistence type="inferred from homology"/>
<comment type="similarity">
    <text evidence="7">Belongs to the TRAP transporter small permease family.</text>
</comment>
<keyword evidence="4 7" id="KW-0812">Transmembrane</keyword>
<feature type="transmembrane region" description="Helical" evidence="7">
    <location>
        <begin position="51"/>
        <end position="69"/>
    </location>
</feature>
<keyword evidence="2 7" id="KW-0813">Transport</keyword>